<dbReference type="Proteomes" id="UP000295515">
    <property type="component" value="Unassembled WGS sequence"/>
</dbReference>
<comment type="caution">
    <text evidence="3">The sequence shown here is derived from an EMBL/GenBank/DDBJ whole genome shotgun (WGS) entry which is preliminary data.</text>
</comment>
<dbReference type="Pfam" id="PF01381">
    <property type="entry name" value="HTH_3"/>
    <property type="match status" value="1"/>
</dbReference>
<dbReference type="CDD" id="cd00093">
    <property type="entry name" value="HTH_XRE"/>
    <property type="match status" value="1"/>
</dbReference>
<protein>
    <submittedName>
        <fullName evidence="3">Transcriptional regulator with XRE-family HTH domain</fullName>
    </submittedName>
</protein>
<dbReference type="PROSITE" id="PS50943">
    <property type="entry name" value="HTH_CROC1"/>
    <property type="match status" value="1"/>
</dbReference>
<feature type="domain" description="HTH cro/C1-type" evidence="2">
    <location>
        <begin position="7"/>
        <end position="61"/>
    </location>
</feature>
<evidence type="ECO:0000313" key="4">
    <source>
        <dbReference type="Proteomes" id="UP000295515"/>
    </source>
</evidence>
<dbReference type="SUPFAM" id="SSF47413">
    <property type="entry name" value="lambda repressor-like DNA-binding domains"/>
    <property type="match status" value="1"/>
</dbReference>
<name>A0A4R3YGX8_9FIRM</name>
<dbReference type="GO" id="GO:0003677">
    <property type="term" value="F:DNA binding"/>
    <property type="evidence" value="ECO:0007669"/>
    <property type="project" value="UniProtKB-KW"/>
</dbReference>
<sequence>MSFSYNLKRIRKDKNLTQEELAEMLNVSRQAVSKWEQKLGYPEIETLFNIANQLDISLDTLMSEELLESDKKDISNITGKIVIKAYDHQSFATCSKISSGKLYHKKERKDYANYALWGVEGTGFFGGNYTLLGLYLNKGDIDKEVEEILNAMKKGISYYELKYANEVIKQRGKFKIVK</sequence>
<keyword evidence="1" id="KW-0238">DNA-binding</keyword>
<evidence type="ECO:0000259" key="2">
    <source>
        <dbReference type="PROSITE" id="PS50943"/>
    </source>
</evidence>
<dbReference type="EMBL" id="SMCQ01000033">
    <property type="protein sequence ID" value="TCV91222.1"/>
    <property type="molecule type" value="Genomic_DNA"/>
</dbReference>
<dbReference type="InterPro" id="IPR001387">
    <property type="entry name" value="Cro/C1-type_HTH"/>
</dbReference>
<reference evidence="3 4" key="1">
    <citation type="submission" date="2019-03" db="EMBL/GenBank/DDBJ databases">
        <title>Genomic Encyclopedia of Type Strains, Phase IV (KMG-IV): sequencing the most valuable type-strain genomes for metagenomic binning, comparative biology and taxonomic classification.</title>
        <authorList>
            <person name="Goeker M."/>
        </authorList>
    </citation>
    <scope>NUCLEOTIDE SEQUENCE [LARGE SCALE GENOMIC DNA]</scope>
    <source>
        <strain evidence="3 4">DSM 29487</strain>
    </source>
</reference>
<keyword evidence="4" id="KW-1185">Reference proteome</keyword>
<proteinExistence type="predicted"/>
<gene>
    <name evidence="3" type="ORF">EDD60_1334</name>
</gene>
<dbReference type="Gene3D" id="1.10.260.40">
    <property type="entry name" value="lambda repressor-like DNA-binding domains"/>
    <property type="match status" value="1"/>
</dbReference>
<dbReference type="GeneID" id="98916725"/>
<evidence type="ECO:0000256" key="1">
    <source>
        <dbReference type="ARBA" id="ARBA00023125"/>
    </source>
</evidence>
<dbReference type="AlphaFoldDB" id="A0A4R3YGX8"/>
<dbReference type="PANTHER" id="PTHR46558:SF4">
    <property type="entry name" value="DNA-BIDING PHAGE PROTEIN"/>
    <property type="match status" value="1"/>
</dbReference>
<dbReference type="PANTHER" id="PTHR46558">
    <property type="entry name" value="TRACRIPTIONAL REGULATORY PROTEIN-RELATED-RELATED"/>
    <property type="match status" value="1"/>
</dbReference>
<organism evidence="3 4">
    <name type="scientific">Longibaculum muris</name>
    <dbReference type="NCBI Taxonomy" id="1796628"/>
    <lineage>
        <taxon>Bacteria</taxon>
        <taxon>Bacillati</taxon>
        <taxon>Bacillota</taxon>
        <taxon>Erysipelotrichia</taxon>
        <taxon>Erysipelotrichales</taxon>
        <taxon>Coprobacillaceae</taxon>
        <taxon>Longibaculum</taxon>
    </lineage>
</organism>
<accession>A0A4R3YGX8</accession>
<dbReference type="SMART" id="SM00530">
    <property type="entry name" value="HTH_XRE"/>
    <property type="match status" value="1"/>
</dbReference>
<dbReference type="RefSeq" id="WP_082787454.1">
    <property type="nucleotide sequence ID" value="NZ_JANKBF010000028.1"/>
</dbReference>
<dbReference type="InterPro" id="IPR010982">
    <property type="entry name" value="Lambda_DNA-bd_dom_sf"/>
</dbReference>
<evidence type="ECO:0000313" key="3">
    <source>
        <dbReference type="EMBL" id="TCV91222.1"/>
    </source>
</evidence>